<keyword evidence="2 4" id="KW-0238">DNA-binding</keyword>
<dbReference type="EMBL" id="BONQ01000188">
    <property type="protein sequence ID" value="GIG52807.1"/>
    <property type="molecule type" value="Genomic_DNA"/>
</dbReference>
<evidence type="ECO:0000256" key="3">
    <source>
        <dbReference type="ARBA" id="ARBA00023163"/>
    </source>
</evidence>
<keyword evidence="1" id="KW-0805">Transcription regulation</keyword>
<dbReference type="PROSITE" id="PS01081">
    <property type="entry name" value="HTH_TETR_1"/>
    <property type="match status" value="1"/>
</dbReference>
<dbReference type="PRINTS" id="PR00455">
    <property type="entry name" value="HTHTETR"/>
</dbReference>
<dbReference type="InterPro" id="IPR009057">
    <property type="entry name" value="Homeodomain-like_sf"/>
</dbReference>
<dbReference type="GO" id="GO:0003700">
    <property type="term" value="F:DNA-binding transcription factor activity"/>
    <property type="evidence" value="ECO:0007669"/>
    <property type="project" value="TreeGrafter"/>
</dbReference>
<dbReference type="InterPro" id="IPR050109">
    <property type="entry name" value="HTH-type_TetR-like_transc_reg"/>
</dbReference>
<dbReference type="PROSITE" id="PS50977">
    <property type="entry name" value="HTH_TETR_2"/>
    <property type="match status" value="1"/>
</dbReference>
<keyword evidence="3" id="KW-0804">Transcription</keyword>
<proteinExistence type="predicted"/>
<feature type="domain" description="HTH tetR-type" evidence="5">
    <location>
        <begin position="17"/>
        <end position="77"/>
    </location>
</feature>
<evidence type="ECO:0000256" key="2">
    <source>
        <dbReference type="ARBA" id="ARBA00023125"/>
    </source>
</evidence>
<sequence>MSEAAITRLGDMGRWEPDAKGRLMVAALELYTERGYEQTTVADIAQRAGVTERTFFRHFADKREVLFDGAGTLQETVVTAIATSAAQTAIEMVGTAMERAAEMMQERRDFARQRAAAIAANPSLQERELLKLAVLGAAAASALRDRGVPEPAATLAAEVGVTVFKVAFERWIDDQPDFPACIRATLEGLRALQ</sequence>
<dbReference type="Pfam" id="PF17754">
    <property type="entry name" value="TetR_C_14"/>
    <property type="match status" value="1"/>
</dbReference>
<dbReference type="Proteomes" id="UP000660611">
    <property type="component" value="Unassembled WGS sequence"/>
</dbReference>
<dbReference type="AlphaFoldDB" id="A0A919PYM5"/>
<dbReference type="GO" id="GO:0000976">
    <property type="term" value="F:transcription cis-regulatory region binding"/>
    <property type="evidence" value="ECO:0007669"/>
    <property type="project" value="TreeGrafter"/>
</dbReference>
<dbReference type="InterPro" id="IPR001647">
    <property type="entry name" value="HTH_TetR"/>
</dbReference>
<dbReference type="Gene3D" id="1.10.357.10">
    <property type="entry name" value="Tetracycline Repressor, domain 2"/>
    <property type="match status" value="1"/>
</dbReference>
<accession>A0A919PYM5</accession>
<dbReference type="InterPro" id="IPR041347">
    <property type="entry name" value="MftR_C"/>
</dbReference>
<reference evidence="6" key="1">
    <citation type="submission" date="2021-01" db="EMBL/GenBank/DDBJ databases">
        <title>Whole genome shotgun sequence of Dactylosporangium siamense NBRC 106093.</title>
        <authorList>
            <person name="Komaki H."/>
            <person name="Tamura T."/>
        </authorList>
    </citation>
    <scope>NUCLEOTIDE SEQUENCE</scope>
    <source>
        <strain evidence="6">NBRC 106093</strain>
    </source>
</reference>
<evidence type="ECO:0000313" key="7">
    <source>
        <dbReference type="Proteomes" id="UP000660611"/>
    </source>
</evidence>
<dbReference type="InterPro" id="IPR023772">
    <property type="entry name" value="DNA-bd_HTH_TetR-type_CS"/>
</dbReference>
<evidence type="ECO:0000259" key="5">
    <source>
        <dbReference type="PROSITE" id="PS50977"/>
    </source>
</evidence>
<evidence type="ECO:0000313" key="6">
    <source>
        <dbReference type="EMBL" id="GIG52807.1"/>
    </source>
</evidence>
<name>A0A919PYM5_9ACTN</name>
<protein>
    <submittedName>
        <fullName evidence="6">TetR family transcriptional regulator</fullName>
    </submittedName>
</protein>
<dbReference type="SUPFAM" id="SSF46689">
    <property type="entry name" value="Homeodomain-like"/>
    <property type="match status" value="1"/>
</dbReference>
<organism evidence="6 7">
    <name type="scientific">Dactylosporangium siamense</name>
    <dbReference type="NCBI Taxonomy" id="685454"/>
    <lineage>
        <taxon>Bacteria</taxon>
        <taxon>Bacillati</taxon>
        <taxon>Actinomycetota</taxon>
        <taxon>Actinomycetes</taxon>
        <taxon>Micromonosporales</taxon>
        <taxon>Micromonosporaceae</taxon>
        <taxon>Dactylosporangium</taxon>
    </lineage>
</organism>
<gene>
    <name evidence="6" type="ORF">Dsi01nite_108480</name>
</gene>
<feature type="DNA-binding region" description="H-T-H motif" evidence="4">
    <location>
        <begin position="40"/>
        <end position="59"/>
    </location>
</feature>
<comment type="caution">
    <text evidence="6">The sequence shown here is derived from an EMBL/GenBank/DDBJ whole genome shotgun (WGS) entry which is preliminary data.</text>
</comment>
<dbReference type="Pfam" id="PF00440">
    <property type="entry name" value="TetR_N"/>
    <property type="match status" value="1"/>
</dbReference>
<dbReference type="PANTHER" id="PTHR30055:SF238">
    <property type="entry name" value="MYCOFACTOCIN BIOSYNTHESIS TRANSCRIPTIONAL REGULATOR MFTR-RELATED"/>
    <property type="match status" value="1"/>
</dbReference>
<dbReference type="PANTHER" id="PTHR30055">
    <property type="entry name" value="HTH-TYPE TRANSCRIPTIONAL REGULATOR RUTR"/>
    <property type="match status" value="1"/>
</dbReference>
<keyword evidence="7" id="KW-1185">Reference proteome</keyword>
<evidence type="ECO:0000256" key="4">
    <source>
        <dbReference type="PROSITE-ProRule" id="PRU00335"/>
    </source>
</evidence>
<evidence type="ECO:0000256" key="1">
    <source>
        <dbReference type="ARBA" id="ARBA00023015"/>
    </source>
</evidence>